<evidence type="ECO:0000313" key="3">
    <source>
        <dbReference type="EMBL" id="MBE1594707.1"/>
    </source>
</evidence>
<evidence type="ECO:0000259" key="2">
    <source>
        <dbReference type="Pfam" id="PF13699"/>
    </source>
</evidence>
<feature type="domain" description="eCIS core" evidence="2">
    <location>
        <begin position="103"/>
        <end position="174"/>
    </location>
</feature>
<dbReference type="GeneID" id="86825458"/>
<feature type="region of interest" description="Disordered" evidence="1">
    <location>
        <begin position="171"/>
        <end position="190"/>
    </location>
</feature>
<organism evidence="3 4">
    <name type="scientific">Streptomyces stelliscabiei</name>
    <dbReference type="NCBI Taxonomy" id="146820"/>
    <lineage>
        <taxon>Bacteria</taxon>
        <taxon>Bacillati</taxon>
        <taxon>Actinomycetota</taxon>
        <taxon>Actinomycetes</taxon>
        <taxon>Kitasatosporales</taxon>
        <taxon>Streptomycetaceae</taxon>
        <taxon>Streptomyces</taxon>
    </lineage>
</organism>
<feature type="region of interest" description="Disordered" evidence="1">
    <location>
        <begin position="261"/>
        <end position="280"/>
    </location>
</feature>
<evidence type="ECO:0000256" key="1">
    <source>
        <dbReference type="SAM" id="MobiDB-lite"/>
    </source>
</evidence>
<feature type="region of interest" description="Disordered" evidence="1">
    <location>
        <begin position="1"/>
        <end position="33"/>
    </location>
</feature>
<protein>
    <recommendedName>
        <fullName evidence="2">eCIS core domain-containing protein</fullName>
    </recommendedName>
</protein>
<gene>
    <name evidence="3" type="ORF">H4687_000836</name>
</gene>
<comment type="caution">
    <text evidence="3">The sequence shown here is derived from an EMBL/GenBank/DDBJ whole genome shotgun (WGS) entry which is preliminary data.</text>
</comment>
<proteinExistence type="predicted"/>
<dbReference type="RefSeq" id="WP_046913765.1">
    <property type="nucleotide sequence ID" value="NZ_JADBGF010000001.1"/>
</dbReference>
<dbReference type="OrthoDB" id="9153660at2"/>
<dbReference type="Pfam" id="PF13699">
    <property type="entry name" value="eCIS_core"/>
    <property type="match status" value="1"/>
</dbReference>
<reference evidence="3 4" key="1">
    <citation type="submission" date="2020-10" db="EMBL/GenBank/DDBJ databases">
        <title>Sequencing the genomes of 1000 actinobacteria strains.</title>
        <authorList>
            <person name="Klenk H.-P."/>
        </authorList>
    </citation>
    <scope>NUCLEOTIDE SEQUENCE [LARGE SCALE GENOMIC DNA]</scope>
    <source>
        <strain evidence="3 4">DSM 41803</strain>
    </source>
</reference>
<dbReference type="Proteomes" id="UP000629287">
    <property type="component" value="Unassembled WGS sequence"/>
</dbReference>
<feature type="compositionally biased region" description="Basic and acidic residues" evidence="1">
    <location>
        <begin position="1"/>
        <end position="11"/>
    </location>
</feature>
<dbReference type="EMBL" id="JADBGF010000001">
    <property type="protein sequence ID" value="MBE1594707.1"/>
    <property type="molecule type" value="Genomic_DNA"/>
</dbReference>
<evidence type="ECO:0000313" key="4">
    <source>
        <dbReference type="Proteomes" id="UP000629287"/>
    </source>
</evidence>
<dbReference type="AlphaFoldDB" id="A0A8I0P0J0"/>
<accession>A0A8I0P0J0</accession>
<dbReference type="InterPro" id="IPR025295">
    <property type="entry name" value="eCIS_core_dom"/>
</dbReference>
<feature type="region of interest" description="Disordered" evidence="1">
    <location>
        <begin position="196"/>
        <end position="236"/>
    </location>
</feature>
<keyword evidence="4" id="KW-1185">Reference proteome</keyword>
<name>A0A8I0P0J0_9ACTN</name>
<sequence>MRTRGSDEAKAVRVPAVTTTETPARRGPDLSSPQGLLALQGTTGNAAVVQLLRRAGHSWAQEEHRHGADCGHQGAAEPTVQRSAVHDVQRSAVHEVLRAPGQPLDSATRTDMEARLGADFSDVRIHDDSAAKASAAEVGARAYTSGSHVVIGDGGADKHTLAHELTHVIQQRQGPVAGTDDGGGLRVSDPSDRFEQAAEANARKVMSGPAQPAVQRATDSSRAPEESRGAHGAPSGAFVQRVLGDPQELFQEDHWKNKMTEAGHSLLPPKAPKKKGKGAAPAKRKLEDVLHTVGPALLAELAERSGKGETGRLKLYRSMFTSEAVAIMEWKGRGKAAETEEWMRTESKNPVGIAKRYRETEAGGSGPIGAMPVKNHLGDIGQADEYFKDEDQQVMMEFTLKEGAHDYLFHPNYMAISGDKGTPYHIRKTREEETGSTFPQAAAGEGALPGYIGLKPEKKEPFSLSLGDTDITRLLFQLFVEDVQPVKGGQNL</sequence>